<dbReference type="SUPFAM" id="SSF51905">
    <property type="entry name" value="FAD/NAD(P)-binding domain"/>
    <property type="match status" value="1"/>
</dbReference>
<dbReference type="PANTHER" id="PTHR10668">
    <property type="entry name" value="PHYTOENE DEHYDROGENASE"/>
    <property type="match status" value="1"/>
</dbReference>
<proteinExistence type="predicted"/>
<dbReference type="RefSeq" id="WP_344294331.1">
    <property type="nucleotide sequence ID" value="NZ_BAAANJ010000004.1"/>
</dbReference>
<evidence type="ECO:0000313" key="2">
    <source>
        <dbReference type="Proteomes" id="UP001500002"/>
    </source>
</evidence>
<organism evidence="1 2">
    <name type="scientific">Agromyces neolithicus</name>
    <dbReference type="NCBI Taxonomy" id="269420"/>
    <lineage>
        <taxon>Bacteria</taxon>
        <taxon>Bacillati</taxon>
        <taxon>Actinomycetota</taxon>
        <taxon>Actinomycetes</taxon>
        <taxon>Micrococcales</taxon>
        <taxon>Microbacteriaceae</taxon>
        <taxon>Agromyces</taxon>
    </lineage>
</organism>
<dbReference type="Gene3D" id="3.50.50.60">
    <property type="entry name" value="FAD/NAD(P)-binding domain"/>
    <property type="match status" value="2"/>
</dbReference>
<sequence>MVDVTVVGSGPNGLVAAVIAARAGLSVRVLEAAPTIGGGVRTAELTLPGFRHDVCSAVHPAGLASPVFRKLGLFDGPHAPEWIVPEASYAHPLPGGRAGIAWRDLDRTVEGLGADGPAWRRLIAPLLARQRGVVDFTGGQLLRVPRDPIAALRFGLRALEQGSGAWNTRFSGDVAPALFTGVAAHAAGGMPSLASAGAALLLAMHAHGVGWGFPKGGSQAIADALAAELVERGVEIVTDSPVDALGAVTADSRAVLLDTSPDLLLTADLPPRYERALRGYRYGSGVAKVDFALTDPVPWANPSVALAPTVHVGGSRREMAAAENAVARGLQPGLNPRIAGGGAPRHPYVLVTQPSVVDPTRAPAGRHVLWAYTHVPAGSRQDATEAVTAAIERFAPGFRDVVLASAASSAAEIGAYNRNYVGGDIYAGALSMTQLVKRPVVSTAPWRTPVEGVYLCSSATPPGPAVHGMNGWWAAKLALRERFGID</sequence>
<reference evidence="1 2" key="1">
    <citation type="journal article" date="2019" name="Int. J. Syst. Evol. Microbiol.">
        <title>The Global Catalogue of Microorganisms (GCM) 10K type strain sequencing project: providing services to taxonomists for standard genome sequencing and annotation.</title>
        <authorList>
            <consortium name="The Broad Institute Genomics Platform"/>
            <consortium name="The Broad Institute Genome Sequencing Center for Infectious Disease"/>
            <person name="Wu L."/>
            <person name="Ma J."/>
        </authorList>
    </citation>
    <scope>NUCLEOTIDE SEQUENCE [LARGE SCALE GENOMIC DNA]</scope>
    <source>
        <strain evidence="1 2">JCM 14322</strain>
    </source>
</reference>
<accession>A0ABN2M037</accession>
<dbReference type="InterPro" id="IPR036188">
    <property type="entry name" value="FAD/NAD-bd_sf"/>
</dbReference>
<dbReference type="PANTHER" id="PTHR10668:SF105">
    <property type="entry name" value="DEHYDROGENASE-RELATED"/>
    <property type="match status" value="1"/>
</dbReference>
<evidence type="ECO:0000313" key="1">
    <source>
        <dbReference type="EMBL" id="GAA1804953.1"/>
    </source>
</evidence>
<gene>
    <name evidence="1" type="ORF">GCM10009749_11350</name>
</gene>
<comment type="caution">
    <text evidence="1">The sequence shown here is derived from an EMBL/GenBank/DDBJ whole genome shotgun (WGS) entry which is preliminary data.</text>
</comment>
<dbReference type="Proteomes" id="UP001500002">
    <property type="component" value="Unassembled WGS sequence"/>
</dbReference>
<dbReference type="Pfam" id="PF13450">
    <property type="entry name" value="NAD_binding_8"/>
    <property type="match status" value="1"/>
</dbReference>
<name>A0ABN2M037_9MICO</name>
<protein>
    <submittedName>
        <fullName evidence="1">NAD(P)/FAD-dependent oxidoreductase</fullName>
    </submittedName>
</protein>
<dbReference type="EMBL" id="BAAANJ010000004">
    <property type="protein sequence ID" value="GAA1804953.1"/>
    <property type="molecule type" value="Genomic_DNA"/>
</dbReference>
<keyword evidence="2" id="KW-1185">Reference proteome</keyword>